<dbReference type="RefSeq" id="WP_087916672.1">
    <property type="nucleotide sequence ID" value="NZ_CP021780.1"/>
</dbReference>
<dbReference type="KEGG" id="pdh:B9T62_18885"/>
<accession>A0A2Z2KAM5</accession>
<gene>
    <name evidence="1" type="ORF">B9T62_18885</name>
</gene>
<reference evidence="1 2" key="1">
    <citation type="submission" date="2017-06" db="EMBL/GenBank/DDBJ databases">
        <title>Complete genome sequence of Paenibacillus donghaensis KCTC 13049T isolated from East Sea sediment, South Korea.</title>
        <authorList>
            <person name="Jung B.K."/>
            <person name="Hong S.-J."/>
            <person name="Shin J.-H."/>
        </authorList>
    </citation>
    <scope>NUCLEOTIDE SEQUENCE [LARGE SCALE GENOMIC DNA]</scope>
    <source>
        <strain evidence="1 2">KCTC 13049</strain>
    </source>
</reference>
<dbReference type="Proteomes" id="UP000249890">
    <property type="component" value="Chromosome"/>
</dbReference>
<dbReference type="OrthoDB" id="2362578at2"/>
<proteinExistence type="predicted"/>
<evidence type="ECO:0000313" key="1">
    <source>
        <dbReference type="EMBL" id="ASA22674.1"/>
    </source>
</evidence>
<organism evidence="1 2">
    <name type="scientific">Paenibacillus donghaensis</name>
    <dbReference type="NCBI Taxonomy" id="414771"/>
    <lineage>
        <taxon>Bacteria</taxon>
        <taxon>Bacillati</taxon>
        <taxon>Bacillota</taxon>
        <taxon>Bacilli</taxon>
        <taxon>Bacillales</taxon>
        <taxon>Paenibacillaceae</taxon>
        <taxon>Paenibacillus</taxon>
    </lineage>
</organism>
<sequence>MALAEERETVIRISDADDQWDIYSASSKVMNKMSKAGFEPYKTDSEGNSYYKVGYEQVSFRKKSDSKRVMSDERRAALAANLAKGRANKKKKNQEEV</sequence>
<keyword evidence="2" id="KW-1185">Reference proteome</keyword>
<dbReference type="EMBL" id="CP021780">
    <property type="protein sequence ID" value="ASA22674.1"/>
    <property type="molecule type" value="Genomic_DNA"/>
</dbReference>
<name>A0A2Z2KAM5_9BACL</name>
<evidence type="ECO:0000313" key="2">
    <source>
        <dbReference type="Proteomes" id="UP000249890"/>
    </source>
</evidence>
<protein>
    <submittedName>
        <fullName evidence="1">Uncharacterized protein</fullName>
    </submittedName>
</protein>
<dbReference type="AlphaFoldDB" id="A0A2Z2KAM5"/>